<dbReference type="Pfam" id="PF00389">
    <property type="entry name" value="2-Hacid_dh"/>
    <property type="match status" value="1"/>
</dbReference>
<dbReference type="EMBL" id="LNNH01000010">
    <property type="protein sequence ID" value="KWW21900.1"/>
    <property type="molecule type" value="Genomic_DNA"/>
</dbReference>
<proteinExistence type="inferred from homology"/>
<dbReference type="InterPro" id="IPR036291">
    <property type="entry name" value="NAD(P)-bd_dom_sf"/>
</dbReference>
<dbReference type="GO" id="GO:0051287">
    <property type="term" value="F:NAD binding"/>
    <property type="evidence" value="ECO:0007669"/>
    <property type="project" value="InterPro"/>
</dbReference>
<dbReference type="InterPro" id="IPR006140">
    <property type="entry name" value="D-isomer_DH_NAD-bd"/>
</dbReference>
<dbReference type="InterPro" id="IPR006139">
    <property type="entry name" value="D-isomer_2_OHA_DH_cat_dom"/>
</dbReference>
<dbReference type="NCBIfam" id="NF005750">
    <property type="entry name" value="PRK07574.1"/>
    <property type="match status" value="1"/>
</dbReference>
<name>A0A120GQV3_9BACI</name>
<evidence type="ECO:0000313" key="6">
    <source>
        <dbReference type="EMBL" id="KWW21900.1"/>
    </source>
</evidence>
<evidence type="ECO:0000256" key="1">
    <source>
        <dbReference type="ARBA" id="ARBA00005854"/>
    </source>
</evidence>
<keyword evidence="2 3" id="KW-0560">Oxidoreductase</keyword>
<dbReference type="RefSeq" id="WP_061140900.1">
    <property type="nucleotide sequence ID" value="NZ_LNNH01000010.1"/>
</dbReference>
<keyword evidence="7" id="KW-1185">Reference proteome</keyword>
<dbReference type="PROSITE" id="PS00670">
    <property type="entry name" value="D_2_HYDROXYACID_DH_2"/>
    <property type="match status" value="1"/>
</dbReference>
<evidence type="ECO:0000256" key="2">
    <source>
        <dbReference type="ARBA" id="ARBA00023002"/>
    </source>
</evidence>
<dbReference type="Pfam" id="PF02826">
    <property type="entry name" value="2-Hacid_dh_C"/>
    <property type="match status" value="1"/>
</dbReference>
<feature type="domain" description="D-isomer specific 2-hydroxyacid dehydrogenase NAD-binding" evidence="5">
    <location>
        <begin position="124"/>
        <end position="299"/>
    </location>
</feature>
<evidence type="ECO:0000313" key="7">
    <source>
        <dbReference type="Proteomes" id="UP000064189"/>
    </source>
</evidence>
<dbReference type="Proteomes" id="UP000064189">
    <property type="component" value="Unassembled WGS sequence"/>
</dbReference>
<sequence length="347" mass="38517">MKIVAVLPPVVELPEPSPGYLFNVEKAYNLHEYFASKGHEFVTLSDANESLEPHLADMSIFICSPFYPAYLTKEKIDRAPNLKMALTAGVGSDHFDLEACAARNITVAEVTGSNVVSVAEHAVMQILILLRNFVGGHEQAVNGEWNLPKVGAYAHDLEGKTVGIFGFGRIGQRVAARLRPFDVKLVYNDPYRREDLEDELGVEYVTFDKLVETSDAITIHAPLTEQTDTLFNRDVLSRTKQDAYIVNTARGKIIETDALVDSLKSGHLAGYAGDTWYPQPAPADHPWRQMPKQAMTVHYSGMTLEAQHRIEIGTKAILDNFFEGKAQKQEDLIVEGGEIVSPSYKIK</sequence>
<reference evidence="6 7" key="1">
    <citation type="submission" date="2015-11" db="EMBL/GenBank/DDBJ databases">
        <title>Genome Sequence of Bacillus simplex strain VanAntwerpen2.</title>
        <authorList>
            <person name="Couger M.B."/>
        </authorList>
    </citation>
    <scope>NUCLEOTIDE SEQUENCE [LARGE SCALE GENOMIC DNA]</scope>
    <source>
        <strain evidence="6 7">VanAntwerpen02</strain>
    </source>
</reference>
<dbReference type="PANTHER" id="PTHR42938">
    <property type="entry name" value="FORMATE DEHYDROGENASE 1"/>
    <property type="match status" value="1"/>
</dbReference>
<protein>
    <submittedName>
        <fullName evidence="6">Formate dehydrogenase</fullName>
    </submittedName>
</protein>
<dbReference type="GO" id="GO:0016616">
    <property type="term" value="F:oxidoreductase activity, acting on the CH-OH group of donors, NAD or NADP as acceptor"/>
    <property type="evidence" value="ECO:0007669"/>
    <property type="project" value="InterPro"/>
</dbReference>
<dbReference type="InterPro" id="IPR029753">
    <property type="entry name" value="D-isomer_DH_CS"/>
</dbReference>
<evidence type="ECO:0000259" key="5">
    <source>
        <dbReference type="Pfam" id="PF02826"/>
    </source>
</evidence>
<comment type="similarity">
    <text evidence="1 3">Belongs to the D-isomer specific 2-hydroxyacid dehydrogenase family.</text>
</comment>
<dbReference type="SMR" id="A0A120GQV3"/>
<dbReference type="SUPFAM" id="SSF51735">
    <property type="entry name" value="NAD(P)-binding Rossmann-fold domains"/>
    <property type="match status" value="1"/>
</dbReference>
<feature type="domain" description="D-isomer specific 2-hydroxyacid dehydrogenase catalytic" evidence="4">
    <location>
        <begin position="48"/>
        <end position="327"/>
    </location>
</feature>
<dbReference type="PANTHER" id="PTHR42938:SF9">
    <property type="entry name" value="FORMATE DEHYDROGENASE 1"/>
    <property type="match status" value="1"/>
</dbReference>
<dbReference type="AlphaFoldDB" id="A0A120GQV3"/>
<comment type="caution">
    <text evidence="6">The sequence shown here is derived from an EMBL/GenBank/DDBJ whole genome shotgun (WGS) entry which is preliminary data.</text>
</comment>
<dbReference type="PROSITE" id="PS00671">
    <property type="entry name" value="D_2_HYDROXYACID_DH_3"/>
    <property type="match status" value="1"/>
</dbReference>
<evidence type="ECO:0000256" key="3">
    <source>
        <dbReference type="RuleBase" id="RU003719"/>
    </source>
</evidence>
<accession>A0A120GQV3</accession>
<organism evidence="6 7">
    <name type="scientific">Peribacillus simplex</name>
    <dbReference type="NCBI Taxonomy" id="1478"/>
    <lineage>
        <taxon>Bacteria</taxon>
        <taxon>Bacillati</taxon>
        <taxon>Bacillota</taxon>
        <taxon>Bacilli</taxon>
        <taxon>Bacillales</taxon>
        <taxon>Bacillaceae</taxon>
        <taxon>Peribacillus</taxon>
    </lineage>
</organism>
<evidence type="ECO:0000259" key="4">
    <source>
        <dbReference type="Pfam" id="PF00389"/>
    </source>
</evidence>
<gene>
    <name evidence="6" type="ORF">AS888_05280</name>
</gene>
<dbReference type="Gene3D" id="3.40.50.720">
    <property type="entry name" value="NAD(P)-binding Rossmann-like Domain"/>
    <property type="match status" value="2"/>
</dbReference>
<dbReference type="SUPFAM" id="SSF52283">
    <property type="entry name" value="Formate/glycerate dehydrogenase catalytic domain-like"/>
    <property type="match status" value="1"/>
</dbReference>